<feature type="region of interest" description="Disordered" evidence="2">
    <location>
        <begin position="76"/>
        <end position="117"/>
    </location>
</feature>
<evidence type="ECO:0000256" key="3">
    <source>
        <dbReference type="SAM" id="SignalP"/>
    </source>
</evidence>
<evidence type="ECO:0008006" key="6">
    <source>
        <dbReference type="Google" id="ProtNLM"/>
    </source>
</evidence>
<dbReference type="Proteomes" id="UP000295264">
    <property type="component" value="Unassembled WGS sequence"/>
</dbReference>
<dbReference type="AlphaFoldDB" id="A0A484GJB8"/>
<sequence length="117" mass="13276">MKLFTGLILCSLVLGVHSRWFSFLGEAYEGKAESSIPWKEERWGGWAVARQPWSNPLPALLHSSDARENIQRVTDLFKPGDSGHGREDSEADQFANRWGRSGKDPNYFRPPGLPDKY</sequence>
<dbReference type="SMART" id="SM00197">
    <property type="entry name" value="SAA"/>
    <property type="match status" value="1"/>
</dbReference>
<dbReference type="Pfam" id="PF00277">
    <property type="entry name" value="SAA"/>
    <property type="match status" value="1"/>
</dbReference>
<feature type="chain" id="PRO_5019819871" description="Serum amyloid A protein" evidence="3">
    <location>
        <begin position="19"/>
        <end position="117"/>
    </location>
</feature>
<dbReference type="InterPro" id="IPR000096">
    <property type="entry name" value="Serum_amyloid_A"/>
</dbReference>
<proteinExistence type="inferred from homology"/>
<evidence type="ECO:0000256" key="2">
    <source>
        <dbReference type="SAM" id="MobiDB-lite"/>
    </source>
</evidence>
<gene>
    <name evidence="4" type="ORF">DBR06_SOUSAS86810001</name>
</gene>
<dbReference type="Gene3D" id="1.10.132.110">
    <property type="entry name" value="Serum amyloid A protein"/>
    <property type="match status" value="1"/>
</dbReference>
<keyword evidence="5" id="KW-1185">Reference proteome</keyword>
<organism evidence="4 5">
    <name type="scientific">Sousa chinensis</name>
    <name type="common">Indo-pacific humpbacked dolphin</name>
    <name type="synonym">Steno chinensis</name>
    <dbReference type="NCBI Taxonomy" id="103600"/>
    <lineage>
        <taxon>Eukaryota</taxon>
        <taxon>Metazoa</taxon>
        <taxon>Chordata</taxon>
        <taxon>Craniata</taxon>
        <taxon>Vertebrata</taxon>
        <taxon>Euteleostomi</taxon>
        <taxon>Mammalia</taxon>
        <taxon>Eutheria</taxon>
        <taxon>Laurasiatheria</taxon>
        <taxon>Artiodactyla</taxon>
        <taxon>Whippomorpha</taxon>
        <taxon>Cetacea</taxon>
        <taxon>Odontoceti</taxon>
        <taxon>Delphinidae</taxon>
        <taxon>Sousa</taxon>
    </lineage>
</organism>
<protein>
    <recommendedName>
        <fullName evidence="6">Serum amyloid A protein</fullName>
    </recommendedName>
</protein>
<dbReference type="EMBL" id="QWLN02006984">
    <property type="protein sequence ID" value="TEA35887.1"/>
    <property type="molecule type" value="Genomic_DNA"/>
</dbReference>
<accession>A0A484GJB8</accession>
<keyword evidence="3" id="KW-0732">Signal</keyword>
<comment type="similarity">
    <text evidence="1">Belongs to the SAA family.</text>
</comment>
<evidence type="ECO:0000256" key="1">
    <source>
        <dbReference type="ARBA" id="ARBA00007745"/>
    </source>
</evidence>
<reference evidence="4 5" key="1">
    <citation type="journal article" date="2018" name="Genomics">
        <title>Molecular footprints of inshore aquatic adaptation in Indo-Pacific humpback dolphin (Sousa chinensis).</title>
        <authorList>
            <person name="Ming Y."/>
            <person name="Jian J."/>
            <person name="Yu F."/>
            <person name="Yu X."/>
            <person name="Wang J."/>
            <person name="Liu W."/>
        </authorList>
    </citation>
    <scope>NUCLEOTIDE SEQUENCE [LARGE SCALE GENOMIC DNA]</scope>
    <source>
        <strain evidence="4">MY-2018</strain>
        <tissue evidence="4">Skin</tissue>
    </source>
</reference>
<dbReference type="GO" id="GO:0005576">
    <property type="term" value="C:extracellular region"/>
    <property type="evidence" value="ECO:0007669"/>
    <property type="project" value="InterPro"/>
</dbReference>
<dbReference type="InterPro" id="IPR052464">
    <property type="entry name" value="Synovial_Prolif_Regulator"/>
</dbReference>
<evidence type="ECO:0000313" key="5">
    <source>
        <dbReference type="Proteomes" id="UP000295264"/>
    </source>
</evidence>
<dbReference type="PANTHER" id="PTHR23424">
    <property type="entry name" value="SERUM AMYLOID A"/>
    <property type="match status" value="1"/>
</dbReference>
<feature type="signal peptide" evidence="3">
    <location>
        <begin position="1"/>
        <end position="18"/>
    </location>
</feature>
<dbReference type="PANTHER" id="PTHR23424:SF29">
    <property type="entry name" value="SERUM AMYLOID A PROTEIN"/>
    <property type="match status" value="1"/>
</dbReference>
<comment type="caution">
    <text evidence="4">The sequence shown here is derived from an EMBL/GenBank/DDBJ whole genome shotgun (WGS) entry which is preliminary data.</text>
</comment>
<evidence type="ECO:0000313" key="4">
    <source>
        <dbReference type="EMBL" id="TEA35887.1"/>
    </source>
</evidence>
<name>A0A484GJB8_SOUCH</name>